<dbReference type="Proteomes" id="UP000468735">
    <property type="component" value="Unassembled WGS sequence"/>
</dbReference>
<dbReference type="Gene3D" id="3.30.565.10">
    <property type="entry name" value="Histidine kinase-like ATPase, C-terminal domain"/>
    <property type="match status" value="1"/>
</dbReference>
<gene>
    <name evidence="9" type="ORF">F8566_01145</name>
</gene>
<keyword evidence="9" id="KW-0067">ATP-binding</keyword>
<evidence type="ECO:0000256" key="1">
    <source>
        <dbReference type="ARBA" id="ARBA00000085"/>
    </source>
</evidence>
<comment type="catalytic activity">
    <reaction evidence="1">
        <text>ATP + protein L-histidine = ADP + protein N-phospho-L-histidine.</text>
        <dbReference type="EC" id="2.7.13.3"/>
    </reaction>
</comment>
<keyword evidence="7" id="KW-0812">Transmembrane</keyword>
<dbReference type="EMBL" id="WBMT01000001">
    <property type="protein sequence ID" value="KAB2352334.1"/>
    <property type="molecule type" value="Genomic_DNA"/>
</dbReference>
<keyword evidence="3" id="KW-0597">Phosphoprotein</keyword>
<feature type="transmembrane region" description="Helical" evidence="7">
    <location>
        <begin position="43"/>
        <end position="61"/>
    </location>
</feature>
<keyword evidence="9" id="KW-0547">Nucleotide-binding</keyword>
<dbReference type="SUPFAM" id="SSF55874">
    <property type="entry name" value="ATPase domain of HSP90 chaperone/DNA topoisomerase II/histidine kinase"/>
    <property type="match status" value="1"/>
</dbReference>
<feature type="compositionally biased region" description="Basic residues" evidence="6">
    <location>
        <begin position="415"/>
        <end position="430"/>
    </location>
</feature>
<feature type="domain" description="Histidine kinase/HSP90-like ATPase" evidence="8">
    <location>
        <begin position="259"/>
        <end position="373"/>
    </location>
</feature>
<name>A0A6H9YY05_9ACTN</name>
<evidence type="ECO:0000259" key="8">
    <source>
        <dbReference type="SMART" id="SM00387"/>
    </source>
</evidence>
<dbReference type="OrthoDB" id="3357461at2"/>
<proteinExistence type="predicted"/>
<evidence type="ECO:0000256" key="3">
    <source>
        <dbReference type="ARBA" id="ARBA00022553"/>
    </source>
</evidence>
<comment type="caution">
    <text evidence="9">The sequence shown here is derived from an EMBL/GenBank/DDBJ whole genome shotgun (WGS) entry which is preliminary data.</text>
</comment>
<dbReference type="InterPro" id="IPR036890">
    <property type="entry name" value="HATPase_C_sf"/>
</dbReference>
<accession>A0A6H9YY05</accession>
<keyword evidence="7" id="KW-0472">Membrane</keyword>
<dbReference type="PANTHER" id="PTHR45436:SF5">
    <property type="entry name" value="SENSOR HISTIDINE KINASE TRCS"/>
    <property type="match status" value="1"/>
</dbReference>
<evidence type="ECO:0000256" key="2">
    <source>
        <dbReference type="ARBA" id="ARBA00012438"/>
    </source>
</evidence>
<protein>
    <recommendedName>
        <fullName evidence="2">histidine kinase</fullName>
        <ecNumber evidence="2">2.7.13.3</ecNumber>
    </recommendedName>
</protein>
<dbReference type="EC" id="2.7.13.3" evidence="2"/>
<evidence type="ECO:0000313" key="10">
    <source>
        <dbReference type="Proteomes" id="UP000468735"/>
    </source>
</evidence>
<dbReference type="AlphaFoldDB" id="A0A6H9YY05"/>
<dbReference type="GO" id="GO:0000160">
    <property type="term" value="P:phosphorelay signal transduction system"/>
    <property type="evidence" value="ECO:0007669"/>
    <property type="project" value="TreeGrafter"/>
</dbReference>
<evidence type="ECO:0000256" key="6">
    <source>
        <dbReference type="SAM" id="MobiDB-lite"/>
    </source>
</evidence>
<evidence type="ECO:0000313" key="9">
    <source>
        <dbReference type="EMBL" id="KAB2352334.1"/>
    </source>
</evidence>
<dbReference type="SMART" id="SM00387">
    <property type="entry name" value="HATPase_c"/>
    <property type="match status" value="1"/>
</dbReference>
<reference evidence="9 10" key="1">
    <citation type="submission" date="2019-09" db="EMBL/GenBank/DDBJ databases">
        <title>Actinomadura physcomitrii sp. nov., a novel actinomycete isolated from moss [Physcomitrium sphaericum (Ludw) Fuernr].</title>
        <authorList>
            <person name="Zhuang X."/>
            <person name="Liu C."/>
        </authorList>
    </citation>
    <scope>NUCLEOTIDE SEQUENCE [LARGE SCALE GENOMIC DNA]</scope>
    <source>
        <strain evidence="9 10">HMC1</strain>
    </source>
</reference>
<evidence type="ECO:0000256" key="4">
    <source>
        <dbReference type="ARBA" id="ARBA00022679"/>
    </source>
</evidence>
<dbReference type="Pfam" id="PF02518">
    <property type="entry name" value="HATPase_c"/>
    <property type="match status" value="1"/>
</dbReference>
<dbReference type="GO" id="GO:0004673">
    <property type="term" value="F:protein histidine kinase activity"/>
    <property type="evidence" value="ECO:0007669"/>
    <property type="project" value="UniProtKB-EC"/>
</dbReference>
<sequence>MARSGSSPGSRTSPAPMWLSLLLVSLVVAVVFAAWLVSDDAQVAVLGSGVVAAAVALWAEVRRDRAISGMEREHATEMADLRRRLALQEAATFRLARELLPAAVERLRQGALAEEALGELLSSPGLDLELREAHHAVLRSVLDVVDAQEGFHDSAQRAFVNIARRVQAIVHQQAQDLREMEDKHGDDPEVFGDLLHLDHGTALIGRLADSIAVLGGARPGRQWRQDVPLFNVLRGAMSRIADYDRVDLHSVAEFAVVGPTVEPLIHALAELLDNATRYSPPQARVHLTAVEVQTGVAVEIEDAGIGLTEEARVRAEAALAQSSGGLDLDDLGEAPRLGLAVVGRLSRANGFTVALRPSAYGGVRAVLTVPKDQVTVSPVPGGHIARAASLPPPKPRPSVHAGPTRAANDEAAGAIRRRVNGLPQRQRHRGAPLPGAVRTTDPVSAPAAPRAEEPAEAPVQPGIWLAEFHEGISGTSSTEDAGRPTGEASPGKDE</sequence>
<dbReference type="GO" id="GO:0005886">
    <property type="term" value="C:plasma membrane"/>
    <property type="evidence" value="ECO:0007669"/>
    <property type="project" value="TreeGrafter"/>
</dbReference>
<keyword evidence="5" id="KW-0418">Kinase</keyword>
<evidence type="ECO:0000256" key="5">
    <source>
        <dbReference type="ARBA" id="ARBA00022777"/>
    </source>
</evidence>
<evidence type="ECO:0000256" key="7">
    <source>
        <dbReference type="SAM" id="Phobius"/>
    </source>
</evidence>
<organism evidence="9 10">
    <name type="scientific">Actinomadura rudentiformis</name>
    <dbReference type="NCBI Taxonomy" id="359158"/>
    <lineage>
        <taxon>Bacteria</taxon>
        <taxon>Bacillati</taxon>
        <taxon>Actinomycetota</taxon>
        <taxon>Actinomycetes</taxon>
        <taxon>Streptosporangiales</taxon>
        <taxon>Thermomonosporaceae</taxon>
        <taxon>Actinomadura</taxon>
    </lineage>
</organism>
<dbReference type="InterPro" id="IPR050428">
    <property type="entry name" value="TCS_sensor_his_kinase"/>
</dbReference>
<keyword evidence="10" id="KW-1185">Reference proteome</keyword>
<dbReference type="PANTHER" id="PTHR45436">
    <property type="entry name" value="SENSOR HISTIDINE KINASE YKOH"/>
    <property type="match status" value="1"/>
</dbReference>
<keyword evidence="7" id="KW-1133">Transmembrane helix</keyword>
<dbReference type="InterPro" id="IPR003594">
    <property type="entry name" value="HATPase_dom"/>
</dbReference>
<feature type="region of interest" description="Disordered" evidence="6">
    <location>
        <begin position="378"/>
        <end position="494"/>
    </location>
</feature>
<dbReference type="GO" id="GO:0005524">
    <property type="term" value="F:ATP binding"/>
    <property type="evidence" value="ECO:0007669"/>
    <property type="project" value="UniProtKB-KW"/>
</dbReference>
<keyword evidence="4" id="KW-0808">Transferase</keyword>